<dbReference type="EMBL" id="JAKNCJ010000003">
    <property type="protein sequence ID" value="MCL6423453.1"/>
    <property type="molecule type" value="Genomic_DNA"/>
</dbReference>
<proteinExistence type="predicted"/>
<evidence type="ECO:0000313" key="3">
    <source>
        <dbReference type="EMBL" id="MCL6423453.1"/>
    </source>
</evidence>
<organism evidence="3 4">
    <name type="scientific">Brachybacterium equifaecis</name>
    <dbReference type="NCBI Taxonomy" id="2910770"/>
    <lineage>
        <taxon>Bacteria</taxon>
        <taxon>Bacillati</taxon>
        <taxon>Actinomycetota</taxon>
        <taxon>Actinomycetes</taxon>
        <taxon>Micrococcales</taxon>
        <taxon>Dermabacteraceae</taxon>
        <taxon>Brachybacterium</taxon>
    </lineage>
</organism>
<feature type="domain" description="DUF3071" evidence="2">
    <location>
        <begin position="1"/>
        <end position="163"/>
    </location>
</feature>
<keyword evidence="4" id="KW-1185">Reference proteome</keyword>
<protein>
    <submittedName>
        <fullName evidence="3">DUF3071 domain-containing protein</fullName>
    </submittedName>
</protein>
<feature type="compositionally biased region" description="Polar residues" evidence="1">
    <location>
        <begin position="206"/>
        <end position="216"/>
    </location>
</feature>
<feature type="compositionally biased region" description="Basic and acidic residues" evidence="1">
    <location>
        <begin position="285"/>
        <end position="302"/>
    </location>
</feature>
<sequence>MRELELDGIHDDGEHIVLRDLDGEKYTLHIDEALRAAVRRDRPALNLIQAASSAPLRPKEIQAMLRAGRSAEEIASIADIEIEHVRRYEGPVLAERGFAAERARTFRVGKADGPTLDALVAERLAARQAGDVTRWDAWRGHDGLWTLELAFTAAGRDRAAHWIVDMTRRSVKADDDEARWLTLDDEADEPTLGRARLTALRSTVYDQSAFDESSPTADPHAQDDSSDPAHSSAIDEDELAALNARRGVRGSSLPEEGDATWSTLQEDAQLAQEASPARSRWPFRRGADRAADAEAREEHLRAAETPAAEDAHRGEDAEPDQDASGPLSLVPQPGSAEEAPLADPIHASDTIDLTPLPGFDDLPEQAPAESAKQKPRPKRSSIPSWDEIVFGSKHD</sequence>
<dbReference type="InterPro" id="IPR047682">
    <property type="entry name" value="SepH-like"/>
</dbReference>
<dbReference type="NCBIfam" id="NF040712">
    <property type="entry name" value="SepH"/>
    <property type="match status" value="1"/>
</dbReference>
<dbReference type="Pfam" id="PF11268">
    <property type="entry name" value="DUF3071"/>
    <property type="match status" value="1"/>
</dbReference>
<comment type="caution">
    <text evidence="3">The sequence shown here is derived from an EMBL/GenBank/DDBJ whole genome shotgun (WGS) entry which is preliminary data.</text>
</comment>
<dbReference type="InterPro" id="IPR021421">
    <property type="entry name" value="DUF3071"/>
</dbReference>
<feature type="region of interest" description="Disordered" evidence="1">
    <location>
        <begin position="206"/>
        <end position="233"/>
    </location>
</feature>
<dbReference type="RefSeq" id="WP_249737530.1">
    <property type="nucleotide sequence ID" value="NZ_JAKNCJ010000003.1"/>
</dbReference>
<accession>A0ABT0R1W3</accession>
<gene>
    <name evidence="3" type="ORF">Bequi_08640</name>
</gene>
<reference evidence="3" key="1">
    <citation type="submission" date="2022-02" db="EMBL/GenBank/DDBJ databases">
        <authorList>
            <person name="Lee M."/>
            <person name="Kim S.-J."/>
            <person name="Jung M.-Y."/>
        </authorList>
    </citation>
    <scope>NUCLEOTIDE SEQUENCE</scope>
    <source>
        <strain evidence="3">JHP9</strain>
    </source>
</reference>
<name>A0ABT0R1W3_9MICO</name>
<evidence type="ECO:0000256" key="1">
    <source>
        <dbReference type="SAM" id="MobiDB-lite"/>
    </source>
</evidence>
<evidence type="ECO:0000313" key="4">
    <source>
        <dbReference type="Proteomes" id="UP001203761"/>
    </source>
</evidence>
<evidence type="ECO:0000259" key="2">
    <source>
        <dbReference type="Pfam" id="PF11268"/>
    </source>
</evidence>
<feature type="region of interest" description="Disordered" evidence="1">
    <location>
        <begin position="268"/>
        <end position="395"/>
    </location>
</feature>
<dbReference type="Proteomes" id="UP001203761">
    <property type="component" value="Unassembled WGS sequence"/>
</dbReference>